<proteinExistence type="predicted"/>
<organism evidence="1 2">
    <name type="scientific">Pseudomonas batumici</name>
    <dbReference type="NCBI Taxonomy" id="226910"/>
    <lineage>
        <taxon>Bacteria</taxon>
        <taxon>Pseudomonadati</taxon>
        <taxon>Pseudomonadota</taxon>
        <taxon>Gammaproteobacteria</taxon>
        <taxon>Pseudomonadales</taxon>
        <taxon>Pseudomonadaceae</taxon>
        <taxon>Pseudomonas</taxon>
    </lineage>
</organism>
<dbReference type="InterPro" id="IPR021898">
    <property type="entry name" value="DUF3509"/>
</dbReference>
<dbReference type="EMBL" id="JXDG01000011">
    <property type="protein sequence ID" value="KIH85160.1"/>
    <property type="molecule type" value="Genomic_DNA"/>
</dbReference>
<evidence type="ECO:0000313" key="2">
    <source>
        <dbReference type="Proteomes" id="UP000031535"/>
    </source>
</evidence>
<sequence length="100" mass="10899">MVIEMESISLLLNEALSPYPVILTPSGHQGECLLTVKNSAGLTLLAREVSHAQLNDKRLLTDVVDGLHRDLRIAEGRLEPCVIAALRHAAQDKMFRSAGV</sequence>
<dbReference type="Pfam" id="PF12021">
    <property type="entry name" value="DUF3509"/>
    <property type="match status" value="1"/>
</dbReference>
<evidence type="ECO:0008006" key="3">
    <source>
        <dbReference type="Google" id="ProtNLM"/>
    </source>
</evidence>
<dbReference type="Proteomes" id="UP000031535">
    <property type="component" value="Unassembled WGS sequence"/>
</dbReference>
<reference evidence="1 2" key="1">
    <citation type="submission" date="2015-01" db="EMBL/GenBank/DDBJ databases">
        <title>Complete genome of Pseudomonas batumici UCM B-321 producer of the batumin antibiotic with strong antistaphilococcal and potential anticancer activity.</title>
        <authorList>
            <person name="Klochko V.V."/>
            <person name="Zelena L.B."/>
            <person name="Elena K.A."/>
            <person name="Reva O.N."/>
        </authorList>
    </citation>
    <scope>NUCLEOTIDE SEQUENCE [LARGE SCALE GENOMIC DNA]</scope>
    <source>
        <strain evidence="1 2">UCM B-321</strain>
    </source>
</reference>
<protein>
    <recommendedName>
        <fullName evidence="3">DUF3509 domain-containing protein</fullName>
    </recommendedName>
</protein>
<dbReference type="AlphaFoldDB" id="A0A0C2IE14"/>
<comment type="caution">
    <text evidence="1">The sequence shown here is derived from an EMBL/GenBank/DDBJ whole genome shotgun (WGS) entry which is preliminary data.</text>
</comment>
<accession>A0A0C2IE14</accession>
<gene>
    <name evidence="1" type="ORF">UCMB321_1148</name>
</gene>
<evidence type="ECO:0000313" key="1">
    <source>
        <dbReference type="EMBL" id="KIH85160.1"/>
    </source>
</evidence>
<keyword evidence="2" id="KW-1185">Reference proteome</keyword>
<dbReference type="PATRIC" id="fig|226910.6.peg.1140"/>
<name>A0A0C2IE14_9PSED</name>